<keyword evidence="7 10" id="KW-0408">Iron</keyword>
<evidence type="ECO:0000313" key="14">
    <source>
        <dbReference type="Proteomes" id="UP000006468"/>
    </source>
</evidence>
<dbReference type="Gene3D" id="1.10.760.10">
    <property type="entry name" value="Cytochrome c-like domain"/>
    <property type="match status" value="3"/>
</dbReference>
<dbReference type="Proteomes" id="UP000006468">
    <property type="component" value="Chromosome"/>
</dbReference>
<evidence type="ECO:0000256" key="10">
    <source>
        <dbReference type="PIRSR" id="PIRSR000018-51"/>
    </source>
</evidence>
<keyword evidence="6" id="KW-0677">Repeat</keyword>
<feature type="binding site" description="covalent" evidence="9">
    <location>
        <position position="74"/>
    </location>
    <ligand>
        <name>heme c</name>
        <dbReference type="ChEBI" id="CHEBI:61717"/>
        <label>1</label>
    </ligand>
</feature>
<evidence type="ECO:0000256" key="4">
    <source>
        <dbReference type="ARBA" id="ARBA00022723"/>
    </source>
</evidence>
<dbReference type="InterPro" id="IPR014353">
    <property type="entry name" value="Membr-bd_ADH_cyt_c"/>
</dbReference>
<comment type="subcellular location">
    <subcellularLocation>
        <location evidence="1">Cell membrane</location>
    </subcellularLocation>
</comment>
<evidence type="ECO:0000259" key="12">
    <source>
        <dbReference type="PROSITE" id="PS51007"/>
    </source>
</evidence>
<dbReference type="AlphaFoldDB" id="D5QF26"/>
<gene>
    <name evidence="13" type="ORF">GXY_08709</name>
</gene>
<feature type="transmembrane region" description="Helical" evidence="11">
    <location>
        <begin position="21"/>
        <end position="40"/>
    </location>
</feature>
<keyword evidence="3 9" id="KW-0349">Heme</keyword>
<feature type="binding site" description="covalent" evidence="9">
    <location>
        <position position="221"/>
    </location>
    <ligand>
        <name>heme c</name>
        <dbReference type="ChEBI" id="CHEBI:61717"/>
        <label>2</label>
    </ligand>
</feature>
<feature type="binding site" description="covalent" evidence="9">
    <location>
        <position position="357"/>
    </location>
    <ligand>
        <name>heme c</name>
        <dbReference type="ChEBI" id="CHEBI:61717"/>
        <label>3</label>
    </ligand>
</feature>
<comment type="cofactor">
    <cofactor evidence="9">
        <name>heme c</name>
        <dbReference type="ChEBI" id="CHEBI:61717"/>
    </cofactor>
    <text evidence="9">Binds 3 heme c groups covalently per subunit.</text>
</comment>
<feature type="domain" description="Cytochrome c" evidence="12">
    <location>
        <begin position="344"/>
        <end position="434"/>
    </location>
</feature>
<dbReference type="InterPro" id="IPR009056">
    <property type="entry name" value="Cyt_c-like_dom"/>
</dbReference>
<dbReference type="PIRSF" id="PIRSF000018">
    <property type="entry name" value="Mb_ADH_cyt_c"/>
    <property type="match status" value="1"/>
</dbReference>
<feature type="binding site" description="covalent" evidence="9">
    <location>
        <position position="360"/>
    </location>
    <ligand>
        <name>heme c</name>
        <dbReference type="ChEBI" id="CHEBI:61717"/>
        <label>3</label>
    </ligand>
</feature>
<organism evidence="13 14">
    <name type="scientific">Novacetimonas hansenii ATCC 23769</name>
    <dbReference type="NCBI Taxonomy" id="714995"/>
    <lineage>
        <taxon>Bacteria</taxon>
        <taxon>Pseudomonadati</taxon>
        <taxon>Pseudomonadota</taxon>
        <taxon>Alphaproteobacteria</taxon>
        <taxon>Acetobacterales</taxon>
        <taxon>Acetobacteraceae</taxon>
        <taxon>Novacetimonas</taxon>
    </lineage>
</organism>
<dbReference type="GO" id="GO:0020037">
    <property type="term" value="F:heme binding"/>
    <property type="evidence" value="ECO:0007669"/>
    <property type="project" value="InterPro"/>
</dbReference>
<keyword evidence="5" id="KW-0732">Signal</keyword>
<dbReference type="GO" id="GO:0005886">
    <property type="term" value="C:plasma membrane"/>
    <property type="evidence" value="ECO:0007669"/>
    <property type="project" value="UniProtKB-SubCell"/>
</dbReference>
<dbReference type="PANTHER" id="PTHR35008">
    <property type="entry name" value="BLL4482 PROTEIN-RELATED"/>
    <property type="match status" value="1"/>
</dbReference>
<evidence type="ECO:0000256" key="7">
    <source>
        <dbReference type="ARBA" id="ARBA00023004"/>
    </source>
</evidence>
<dbReference type="EMBL" id="ADTV01000032">
    <property type="protein sequence ID" value="EFG84378.1"/>
    <property type="molecule type" value="Genomic_DNA"/>
</dbReference>
<feature type="binding site" description="covalent" evidence="9">
    <location>
        <position position="77"/>
    </location>
    <ligand>
        <name>heme c</name>
        <dbReference type="ChEBI" id="CHEBI:61717"/>
        <label>1</label>
    </ligand>
</feature>
<name>D5QF26_NOVHA</name>
<evidence type="ECO:0000256" key="5">
    <source>
        <dbReference type="ARBA" id="ARBA00022729"/>
    </source>
</evidence>
<feature type="binding site" description="axial binding residue" evidence="10">
    <location>
        <position position="225"/>
    </location>
    <ligand>
        <name>heme c</name>
        <dbReference type="ChEBI" id="CHEBI:61717"/>
        <label>2</label>
    </ligand>
    <ligandPart>
        <name>Fe</name>
        <dbReference type="ChEBI" id="CHEBI:18248"/>
    </ligandPart>
</feature>
<keyword evidence="2" id="KW-1003">Cell membrane</keyword>
<dbReference type="InterPro" id="IPR051459">
    <property type="entry name" value="Cytochrome_c-type_DH"/>
</dbReference>
<evidence type="ECO:0000256" key="3">
    <source>
        <dbReference type="ARBA" id="ARBA00022617"/>
    </source>
</evidence>
<dbReference type="PROSITE" id="PS51007">
    <property type="entry name" value="CYTC"/>
    <property type="match status" value="3"/>
</dbReference>
<keyword evidence="8 11" id="KW-0472">Membrane</keyword>
<feature type="domain" description="Cytochrome c" evidence="12">
    <location>
        <begin position="206"/>
        <end position="319"/>
    </location>
</feature>
<dbReference type="GO" id="GO:0005506">
    <property type="term" value="F:iron ion binding"/>
    <property type="evidence" value="ECO:0007669"/>
    <property type="project" value="InterPro"/>
</dbReference>
<protein>
    <submittedName>
        <fullName evidence="13">Gluconate 2-dehydrogenase (Acceptor)</fullName>
    </submittedName>
</protein>
<evidence type="ECO:0000256" key="6">
    <source>
        <dbReference type="ARBA" id="ARBA00022737"/>
    </source>
</evidence>
<comment type="caution">
    <text evidence="13">The sequence shown here is derived from an EMBL/GenBank/DDBJ whole genome shotgun (WGS) entry which is preliminary data.</text>
</comment>
<dbReference type="InterPro" id="IPR036909">
    <property type="entry name" value="Cyt_c-like_dom_sf"/>
</dbReference>
<evidence type="ECO:0000313" key="13">
    <source>
        <dbReference type="EMBL" id="EFG84378.1"/>
    </source>
</evidence>
<dbReference type="PANTHER" id="PTHR35008:SF8">
    <property type="entry name" value="ALCOHOL DEHYDROGENASE CYTOCHROME C SUBUNIT"/>
    <property type="match status" value="1"/>
</dbReference>
<keyword evidence="4 10" id="KW-0479">Metal-binding</keyword>
<dbReference type="Pfam" id="PF00034">
    <property type="entry name" value="Cytochrom_C"/>
    <property type="match status" value="3"/>
</dbReference>
<dbReference type="GO" id="GO:0016614">
    <property type="term" value="F:oxidoreductase activity, acting on CH-OH group of donors"/>
    <property type="evidence" value="ECO:0007669"/>
    <property type="project" value="InterPro"/>
</dbReference>
<evidence type="ECO:0000256" key="9">
    <source>
        <dbReference type="PIRSR" id="PIRSR000018-50"/>
    </source>
</evidence>
<evidence type="ECO:0000256" key="8">
    <source>
        <dbReference type="ARBA" id="ARBA00023136"/>
    </source>
</evidence>
<sequence length="466" mass="51018">MIFQAENSIAEYKMNNRLKKIFTVVVPVSAVLVSGMSWFVTRVPASPFDQTDPQEERATALVARGGYVARLADCVACHTAPGGTAYAGGLKMVTPMGAIFATNITPDRDTGIGTYTLADFDRALRSGVAKDGHRLYPAMPYPSYARISDDDVRALYAYFMHGVPVVHQENRKSTIPWPLNMRWPLALWNVTFARFGVYQPDASKDVQWNRGAYLVEGAGHCGACHTPRGLAFNEKGADSHSRTFVSGALIDGWFAPSLRNDPNTGLGRWSEDDVFHFLKTGRNTHAVVFGSMTEVFNNSTQFFTDDDLRAVAHYLKSLPTDGQRDTSSWHYEPTQTAALEPAGQQRIPGAQIYMAQCRFCHGVDGRGQGQWIPPLAGVASSLASDSSSAINITLNGSARIVANGIPDAYRMPSYRAQLSDKDIADVLTFIRSSWGNRGARVLVSDIQKLRDKTVPASSTPVILKTQ</sequence>
<feature type="binding site" description="axial binding residue" evidence="10">
    <location>
        <position position="78"/>
    </location>
    <ligand>
        <name>heme c</name>
        <dbReference type="ChEBI" id="CHEBI:61717"/>
        <label>1</label>
    </ligand>
    <ligandPart>
        <name>Fe</name>
        <dbReference type="ChEBI" id="CHEBI:18248"/>
    </ligandPart>
</feature>
<evidence type="ECO:0000256" key="1">
    <source>
        <dbReference type="ARBA" id="ARBA00004236"/>
    </source>
</evidence>
<reference evidence="13 14" key="1">
    <citation type="journal article" date="2010" name="J. Bacteriol.">
        <title>Genome sequence of a cellulose-producing bacterium, Gluconacetobacter hansenii ATCC 23769.</title>
        <authorList>
            <person name="Iyer P.R."/>
            <person name="Geib S.M."/>
            <person name="Catchmark J."/>
            <person name="Kao T.H."/>
            <person name="Tien M."/>
        </authorList>
    </citation>
    <scope>NUCLEOTIDE SEQUENCE [LARGE SCALE GENOMIC DNA]</scope>
    <source>
        <strain evidence="13 14">ATCC 23769</strain>
    </source>
</reference>
<dbReference type="HOGENOM" id="CLU_028594_0_0_5"/>
<dbReference type="GO" id="GO:0009055">
    <property type="term" value="F:electron transfer activity"/>
    <property type="evidence" value="ECO:0007669"/>
    <property type="project" value="InterPro"/>
</dbReference>
<feature type="binding site" description="axial binding residue" evidence="10">
    <location>
        <position position="361"/>
    </location>
    <ligand>
        <name>heme c</name>
        <dbReference type="ChEBI" id="CHEBI:61717"/>
        <label>3</label>
    </ligand>
    <ligandPart>
        <name>Fe</name>
        <dbReference type="ChEBI" id="CHEBI:18248"/>
    </ligandPart>
</feature>
<evidence type="ECO:0000256" key="11">
    <source>
        <dbReference type="SAM" id="Phobius"/>
    </source>
</evidence>
<dbReference type="SUPFAM" id="SSF46626">
    <property type="entry name" value="Cytochrome c"/>
    <property type="match status" value="3"/>
</dbReference>
<accession>D5QF26</accession>
<keyword evidence="11" id="KW-0812">Transmembrane</keyword>
<feature type="binding site" description="covalent" evidence="9">
    <location>
        <position position="224"/>
    </location>
    <ligand>
        <name>heme c</name>
        <dbReference type="ChEBI" id="CHEBI:61717"/>
        <label>2</label>
    </ligand>
</feature>
<proteinExistence type="predicted"/>
<feature type="domain" description="Cytochrome c" evidence="12">
    <location>
        <begin position="60"/>
        <end position="163"/>
    </location>
</feature>
<keyword evidence="11" id="KW-1133">Transmembrane helix</keyword>
<evidence type="ECO:0000256" key="2">
    <source>
        <dbReference type="ARBA" id="ARBA00022475"/>
    </source>
</evidence>